<feature type="transmembrane region" description="Helical" evidence="1">
    <location>
        <begin position="12"/>
        <end position="33"/>
    </location>
</feature>
<dbReference type="EMBL" id="CP118166">
    <property type="protein sequence ID" value="WDI32179.1"/>
    <property type="molecule type" value="Genomic_DNA"/>
</dbReference>
<dbReference type="Proteomes" id="UP001214043">
    <property type="component" value="Chromosome"/>
</dbReference>
<keyword evidence="1" id="KW-1133">Transmembrane helix</keyword>
<dbReference type="AlphaFoldDB" id="A0AAE9ZCF6"/>
<reference evidence="2" key="1">
    <citation type="submission" date="2023-02" db="EMBL/GenBank/DDBJ databases">
        <title>Genome sequence of Hyphococcus flavus.</title>
        <authorList>
            <person name="Rong J.-C."/>
            <person name="Zhao Q."/>
            <person name="Yi M."/>
            <person name="Wu J.-Y."/>
        </authorList>
    </citation>
    <scope>NUCLEOTIDE SEQUENCE</scope>
    <source>
        <strain evidence="2">MCCC 1K03223</strain>
    </source>
</reference>
<keyword evidence="1" id="KW-0812">Transmembrane</keyword>
<evidence type="ECO:0000313" key="2">
    <source>
        <dbReference type="EMBL" id="WDI32179.1"/>
    </source>
</evidence>
<keyword evidence="3" id="KW-1185">Reference proteome</keyword>
<proteinExistence type="predicted"/>
<gene>
    <name evidence="2" type="ORF">PUV54_03105</name>
</gene>
<evidence type="ECO:0000313" key="3">
    <source>
        <dbReference type="Proteomes" id="UP001214043"/>
    </source>
</evidence>
<sequence length="245" mass="27980">MILRRITEHVKAQNWTAVALDFVIVVVGVFIGIQVANWNDARQERATEATYLRSLQTDIAVSTNLLDEHMAHIADRQRALAVLANADKDAVAREVFDDLMRIGLYELQFLNVQRNTYQALENAGRIGVLRDLALQQSLVDQTVQIAAIREYEADMARFQHRWVDEFLLENYHISNMIDFDGAEVEGRRDDISDYTQMLDDRRIRNLSAFLYDILNEQRAHAETLRAAYDSSAANAAARLARLGEN</sequence>
<evidence type="ECO:0000256" key="1">
    <source>
        <dbReference type="SAM" id="Phobius"/>
    </source>
</evidence>
<keyword evidence="1" id="KW-0472">Membrane</keyword>
<dbReference type="KEGG" id="hfl:PUV54_03105"/>
<accession>A0AAE9ZCF6</accession>
<dbReference type="RefSeq" id="WP_274494079.1">
    <property type="nucleotide sequence ID" value="NZ_CP118166.1"/>
</dbReference>
<organism evidence="2 3">
    <name type="scientific">Hyphococcus flavus</name>
    <dbReference type="NCBI Taxonomy" id="1866326"/>
    <lineage>
        <taxon>Bacteria</taxon>
        <taxon>Pseudomonadati</taxon>
        <taxon>Pseudomonadota</taxon>
        <taxon>Alphaproteobacteria</taxon>
        <taxon>Parvularculales</taxon>
        <taxon>Parvularculaceae</taxon>
        <taxon>Hyphococcus</taxon>
    </lineage>
</organism>
<protein>
    <submittedName>
        <fullName evidence="2">Uncharacterized protein</fullName>
    </submittedName>
</protein>
<name>A0AAE9ZCF6_9PROT</name>